<feature type="transmembrane region" description="Helical" evidence="9">
    <location>
        <begin position="273"/>
        <end position="297"/>
    </location>
</feature>
<dbReference type="EMBL" id="CADEPI010000022">
    <property type="protein sequence ID" value="CAB3365739.1"/>
    <property type="molecule type" value="Genomic_DNA"/>
</dbReference>
<feature type="transmembrane region" description="Helical" evidence="9">
    <location>
        <begin position="409"/>
        <end position="428"/>
    </location>
</feature>
<evidence type="ECO:0000256" key="1">
    <source>
        <dbReference type="ARBA" id="ARBA00004651"/>
    </source>
</evidence>
<dbReference type="CDD" id="cd17358">
    <property type="entry name" value="MFS_GLUT6_8_Class3_like"/>
    <property type="match status" value="1"/>
</dbReference>
<feature type="domain" description="Major facilitator superfamily (MFS) profile" evidence="10">
    <location>
        <begin position="34"/>
        <end position="463"/>
    </location>
</feature>
<dbReference type="FunFam" id="1.20.1250.20:FF:000055">
    <property type="entry name" value="Facilitated trehalose transporter Tret1-2 homolog"/>
    <property type="match status" value="1"/>
</dbReference>
<dbReference type="PROSITE" id="PS50850">
    <property type="entry name" value="MFS"/>
    <property type="match status" value="1"/>
</dbReference>
<keyword evidence="5 9" id="KW-0472">Membrane</keyword>
<evidence type="ECO:0000259" key="10">
    <source>
        <dbReference type="PROSITE" id="PS50850"/>
    </source>
</evidence>
<comment type="subcellular location">
    <subcellularLocation>
        <location evidence="1">Cell membrane</location>
        <topology evidence="1">Multi-pass membrane protein</topology>
    </subcellularLocation>
</comment>
<dbReference type="PANTHER" id="PTHR48021">
    <property type="match status" value="1"/>
</dbReference>
<gene>
    <name evidence="11" type="ORF">CLODIP_2_CD06617</name>
</gene>
<dbReference type="InterPro" id="IPR003663">
    <property type="entry name" value="Sugar/inositol_transpt"/>
</dbReference>
<keyword evidence="4 9" id="KW-1133">Transmembrane helix</keyword>
<feature type="transmembrane region" description="Helical" evidence="9">
    <location>
        <begin position="309"/>
        <end position="331"/>
    </location>
</feature>
<evidence type="ECO:0000256" key="5">
    <source>
        <dbReference type="ARBA" id="ARBA00023136"/>
    </source>
</evidence>
<dbReference type="OrthoDB" id="6612291at2759"/>
<dbReference type="InterPro" id="IPR036259">
    <property type="entry name" value="MFS_trans_sf"/>
</dbReference>
<dbReference type="InterPro" id="IPR044775">
    <property type="entry name" value="MFS_ERD6/Tret1-like"/>
</dbReference>
<feature type="transmembrane region" description="Helical" evidence="9">
    <location>
        <begin position="132"/>
        <end position="149"/>
    </location>
</feature>
<dbReference type="GO" id="GO:0051119">
    <property type="term" value="F:sugar transmembrane transporter activity"/>
    <property type="evidence" value="ECO:0007669"/>
    <property type="project" value="InterPro"/>
</dbReference>
<keyword evidence="8" id="KW-0813">Transport</keyword>
<dbReference type="PROSITE" id="PS00217">
    <property type="entry name" value="SUGAR_TRANSPORT_2"/>
    <property type="match status" value="1"/>
</dbReference>
<keyword evidence="2" id="KW-1003">Cell membrane</keyword>
<dbReference type="NCBIfam" id="TIGR00879">
    <property type="entry name" value="SP"/>
    <property type="match status" value="1"/>
</dbReference>
<dbReference type="InterPro" id="IPR005828">
    <property type="entry name" value="MFS_sugar_transport-like"/>
</dbReference>
<reference evidence="11 12" key="1">
    <citation type="submission" date="2020-04" db="EMBL/GenBank/DDBJ databases">
        <authorList>
            <person name="Alioto T."/>
            <person name="Alioto T."/>
            <person name="Gomez Garrido J."/>
        </authorList>
    </citation>
    <scope>NUCLEOTIDE SEQUENCE [LARGE SCALE GENOMIC DNA]</scope>
</reference>
<feature type="transmembrane region" description="Helical" evidence="9">
    <location>
        <begin position="338"/>
        <end position="360"/>
    </location>
</feature>
<dbReference type="GO" id="GO:0005886">
    <property type="term" value="C:plasma membrane"/>
    <property type="evidence" value="ECO:0007669"/>
    <property type="project" value="UniProtKB-SubCell"/>
</dbReference>
<feature type="transmembrane region" description="Helical" evidence="9">
    <location>
        <begin position="185"/>
        <end position="206"/>
    </location>
</feature>
<protein>
    <recommendedName>
        <fullName evidence="10">Major facilitator superfamily (MFS) profile domain-containing protein</fullName>
    </recommendedName>
</protein>
<feature type="transmembrane region" description="Helical" evidence="9">
    <location>
        <begin position="107"/>
        <end position="126"/>
    </location>
</feature>
<dbReference type="Proteomes" id="UP000494165">
    <property type="component" value="Unassembled WGS sequence"/>
</dbReference>
<proteinExistence type="inferred from homology"/>
<feature type="transmembrane region" description="Helical" evidence="9">
    <location>
        <begin position="73"/>
        <end position="95"/>
    </location>
</feature>
<comment type="caution">
    <text evidence="11">The sequence shown here is derived from an EMBL/GenBank/DDBJ whole genome shotgun (WGS) entry which is preliminary data.</text>
</comment>
<keyword evidence="6" id="KW-0325">Glycoprotein</keyword>
<evidence type="ECO:0000256" key="2">
    <source>
        <dbReference type="ARBA" id="ARBA00022475"/>
    </source>
</evidence>
<evidence type="ECO:0000256" key="7">
    <source>
        <dbReference type="ARBA" id="ARBA00024348"/>
    </source>
</evidence>
<dbReference type="InterPro" id="IPR050549">
    <property type="entry name" value="MFS_Trehalose_Transporter"/>
</dbReference>
<name>A0A8S1C1G3_9INSE</name>
<dbReference type="AlphaFoldDB" id="A0A8S1C1G3"/>
<accession>A0A8S1C1G3</accession>
<comment type="similarity">
    <text evidence="7">Belongs to the major facilitator superfamily. Sugar transporter (TC 2.A.1.1) family. Trehalose transporter subfamily.</text>
</comment>
<evidence type="ECO:0000256" key="8">
    <source>
        <dbReference type="RuleBase" id="RU003346"/>
    </source>
</evidence>
<dbReference type="InterPro" id="IPR005829">
    <property type="entry name" value="Sugar_transporter_CS"/>
</dbReference>
<dbReference type="PANTHER" id="PTHR48021:SF86">
    <property type="entry name" value="FACILITATED TREHALOSE TRANSPORTER TRET1-1-LIKE PROTEIN"/>
    <property type="match status" value="1"/>
</dbReference>
<dbReference type="InterPro" id="IPR020846">
    <property type="entry name" value="MFS_dom"/>
</dbReference>
<organism evidence="11 12">
    <name type="scientific">Cloeon dipterum</name>
    <dbReference type="NCBI Taxonomy" id="197152"/>
    <lineage>
        <taxon>Eukaryota</taxon>
        <taxon>Metazoa</taxon>
        <taxon>Ecdysozoa</taxon>
        <taxon>Arthropoda</taxon>
        <taxon>Hexapoda</taxon>
        <taxon>Insecta</taxon>
        <taxon>Pterygota</taxon>
        <taxon>Palaeoptera</taxon>
        <taxon>Ephemeroptera</taxon>
        <taxon>Pisciforma</taxon>
        <taxon>Baetidae</taxon>
        <taxon>Cloeon</taxon>
    </lineage>
</organism>
<evidence type="ECO:0000313" key="11">
    <source>
        <dbReference type="EMBL" id="CAB3365739.1"/>
    </source>
</evidence>
<dbReference type="PRINTS" id="PR00171">
    <property type="entry name" value="SUGRTRNSPORT"/>
</dbReference>
<keyword evidence="3 9" id="KW-0812">Transmembrane</keyword>
<evidence type="ECO:0000313" key="12">
    <source>
        <dbReference type="Proteomes" id="UP000494165"/>
    </source>
</evidence>
<evidence type="ECO:0000256" key="6">
    <source>
        <dbReference type="ARBA" id="ARBA00023180"/>
    </source>
</evidence>
<evidence type="ECO:0000256" key="9">
    <source>
        <dbReference type="SAM" id="Phobius"/>
    </source>
</evidence>
<evidence type="ECO:0000256" key="4">
    <source>
        <dbReference type="ARBA" id="ARBA00022989"/>
    </source>
</evidence>
<dbReference type="SUPFAM" id="SSF103473">
    <property type="entry name" value="MFS general substrate transporter"/>
    <property type="match status" value="1"/>
</dbReference>
<feature type="transmembrane region" description="Helical" evidence="9">
    <location>
        <begin position="372"/>
        <end position="397"/>
    </location>
</feature>
<keyword evidence="12" id="KW-1185">Reference proteome</keyword>
<feature type="transmembrane region" description="Helical" evidence="9">
    <location>
        <begin position="434"/>
        <end position="459"/>
    </location>
</feature>
<dbReference type="Pfam" id="PF00083">
    <property type="entry name" value="Sugar_tr"/>
    <property type="match status" value="1"/>
</dbReference>
<sequence length="476" mass="50817">MDGKKIYQETCTVMLPEKEQNALPQGKKFPQYTAALIATLGSFAAGTVMAWTSPTLPLLTGPSSPLPITPDEGSWVGCLMAVGALCGALPAGIVADTIGRRRAMQCVALPMLISWLLIIVASSVGWLYAARIIAGLGVGAVSVVAPIYVGEIAASSIRGSLGGFFQMQLTIGILFAYLFGAAVPYLWLNILSGCVPLIYIVTLFFIPESPQHLLAKNNRREAERSLQRLRGAGCYIDEELRQMQTALDRQRAEATTQMEAFKSIFTEKAARKALLIGLGLMLFQQLSGINAVIFYTVSIFEAAGSTLSPSVSTIIVGIVQVVVSFIATLLVDRAGRRVLLLVSASVMALCLAALGVYFHLLDTDVDVTSYGLIPLASVVLFIVMFSVGFGPIPWTMLGELFPAKIKGAASALACVENYVLVFTVTKSFQPLVEVVGSAATFGIFAGICVVAVLFTVFIVPETKGKTLEEIQQELAK</sequence>
<dbReference type="Gene3D" id="1.20.1250.20">
    <property type="entry name" value="MFS general substrate transporter like domains"/>
    <property type="match status" value="1"/>
</dbReference>
<feature type="transmembrane region" description="Helical" evidence="9">
    <location>
        <begin position="161"/>
        <end position="179"/>
    </location>
</feature>
<evidence type="ECO:0000256" key="3">
    <source>
        <dbReference type="ARBA" id="ARBA00022692"/>
    </source>
</evidence>
<feature type="transmembrane region" description="Helical" evidence="9">
    <location>
        <begin position="32"/>
        <end position="53"/>
    </location>
</feature>